<feature type="transmembrane region" description="Helical" evidence="5">
    <location>
        <begin position="44"/>
        <end position="64"/>
    </location>
</feature>
<dbReference type="Pfam" id="PF13564">
    <property type="entry name" value="DoxX_2"/>
    <property type="match status" value="1"/>
</dbReference>
<feature type="transmembrane region" description="Helical" evidence="5">
    <location>
        <begin position="103"/>
        <end position="120"/>
    </location>
</feature>
<evidence type="ECO:0000256" key="2">
    <source>
        <dbReference type="ARBA" id="ARBA00022692"/>
    </source>
</evidence>
<proteinExistence type="predicted"/>
<comment type="caution">
    <text evidence="6">The sequence shown here is derived from an EMBL/GenBank/DDBJ whole genome shotgun (WGS) entry which is preliminary data.</text>
</comment>
<dbReference type="OrthoDB" id="3385086at2"/>
<dbReference type="RefSeq" id="WP_138193753.1">
    <property type="nucleotide sequence ID" value="NZ_VCIW01000004.1"/>
</dbReference>
<evidence type="ECO:0000313" key="6">
    <source>
        <dbReference type="EMBL" id="TLS52762.1"/>
    </source>
</evidence>
<keyword evidence="4 5" id="KW-0472">Membrane</keyword>
<evidence type="ECO:0000256" key="3">
    <source>
        <dbReference type="ARBA" id="ARBA00022989"/>
    </source>
</evidence>
<keyword evidence="2 5" id="KW-0812">Transmembrane</keyword>
<keyword evidence="3 5" id="KW-1133">Transmembrane helix</keyword>
<dbReference type="InterPro" id="IPR032808">
    <property type="entry name" value="DoxX"/>
</dbReference>
<evidence type="ECO:0000256" key="5">
    <source>
        <dbReference type="SAM" id="Phobius"/>
    </source>
</evidence>
<feature type="transmembrane region" description="Helical" evidence="5">
    <location>
        <begin position="71"/>
        <end position="91"/>
    </location>
</feature>
<evidence type="ECO:0000313" key="7">
    <source>
        <dbReference type="Proteomes" id="UP000309676"/>
    </source>
</evidence>
<reference evidence="6 7" key="1">
    <citation type="submission" date="2019-05" db="EMBL/GenBank/DDBJ databases">
        <authorList>
            <person name="Narsing Rao M.P."/>
            <person name="Li W.J."/>
        </authorList>
    </citation>
    <scope>NUCLEOTIDE SEQUENCE [LARGE SCALE GENOMIC DNA]</scope>
    <source>
        <strain evidence="6 7">SYSU_K30003</strain>
    </source>
</reference>
<sequence>MNLALWIATGLLAIVALASGINKTFLPKEKLAKYPGGEWVEDVSVGFLKTLGILEILAAVGLILPAVIDIAPVLVPVTAVCWVLVMIGAIITHLRHGDNKSVVANLIYLALAVFIAWGRFGPESFTG</sequence>
<name>A0A5R9G8M7_9BACL</name>
<protein>
    <submittedName>
        <fullName evidence="6">DoxX family protein</fullName>
    </submittedName>
</protein>
<dbReference type="AlphaFoldDB" id="A0A5R9G8M7"/>
<dbReference type="Proteomes" id="UP000309676">
    <property type="component" value="Unassembled WGS sequence"/>
</dbReference>
<evidence type="ECO:0000256" key="1">
    <source>
        <dbReference type="ARBA" id="ARBA00004141"/>
    </source>
</evidence>
<gene>
    <name evidence="6" type="ORF">FE782_09050</name>
</gene>
<dbReference type="GO" id="GO:0016020">
    <property type="term" value="C:membrane"/>
    <property type="evidence" value="ECO:0007669"/>
    <property type="project" value="UniProtKB-SubCell"/>
</dbReference>
<comment type="subcellular location">
    <subcellularLocation>
        <location evidence="1">Membrane</location>
        <topology evidence="1">Multi-pass membrane protein</topology>
    </subcellularLocation>
</comment>
<accession>A0A5R9G8M7</accession>
<dbReference type="EMBL" id="VCIW01000004">
    <property type="protein sequence ID" value="TLS52762.1"/>
    <property type="molecule type" value="Genomic_DNA"/>
</dbReference>
<evidence type="ECO:0000256" key="4">
    <source>
        <dbReference type="ARBA" id="ARBA00023136"/>
    </source>
</evidence>
<keyword evidence="7" id="KW-1185">Reference proteome</keyword>
<organism evidence="6 7">
    <name type="scientific">Paenibacillus antri</name>
    <dbReference type="NCBI Taxonomy" id="2582848"/>
    <lineage>
        <taxon>Bacteria</taxon>
        <taxon>Bacillati</taxon>
        <taxon>Bacillota</taxon>
        <taxon>Bacilli</taxon>
        <taxon>Bacillales</taxon>
        <taxon>Paenibacillaceae</taxon>
        <taxon>Paenibacillus</taxon>
    </lineage>
</organism>